<dbReference type="Gene3D" id="3.20.20.80">
    <property type="entry name" value="Glycosidases"/>
    <property type="match status" value="1"/>
</dbReference>
<comment type="caution">
    <text evidence="10">The sequence shown here is derived from an EMBL/GenBank/DDBJ whole genome shotgun (WGS) entry which is preliminary data.</text>
</comment>
<feature type="chain" id="PRO_5016712424" description="chitinase" evidence="8">
    <location>
        <begin position="37"/>
        <end position="605"/>
    </location>
</feature>
<comment type="catalytic activity">
    <reaction evidence="1">
        <text>Random endo-hydrolysis of N-acetyl-beta-D-glucosaminide (1-&gt;4)-beta-linkages in chitin and chitodextrins.</text>
        <dbReference type="EC" id="3.2.1.14"/>
    </reaction>
</comment>
<dbReference type="PROSITE" id="PS51910">
    <property type="entry name" value="GH18_2"/>
    <property type="match status" value="1"/>
</dbReference>
<feature type="domain" description="GH18" evidence="9">
    <location>
        <begin position="59"/>
        <end position="492"/>
    </location>
</feature>
<dbReference type="Pfam" id="PF02839">
    <property type="entry name" value="CBM_5_12"/>
    <property type="match status" value="2"/>
</dbReference>
<dbReference type="InterPro" id="IPR036573">
    <property type="entry name" value="CBM_sf_5/12"/>
</dbReference>
<dbReference type="Gene3D" id="3.10.50.10">
    <property type="match status" value="1"/>
</dbReference>
<evidence type="ECO:0000313" key="11">
    <source>
        <dbReference type="Proteomes" id="UP000262172"/>
    </source>
</evidence>
<keyword evidence="6 7" id="KW-0326">Glycosidase</keyword>
<keyword evidence="4" id="KW-0624">Polysaccharide degradation</keyword>
<dbReference type="Proteomes" id="UP000262172">
    <property type="component" value="Unassembled WGS sequence"/>
</dbReference>
<dbReference type="InterPro" id="IPR001579">
    <property type="entry name" value="Glyco_hydro_18_chit_AS"/>
</dbReference>
<keyword evidence="5" id="KW-0119">Carbohydrate metabolism</keyword>
<dbReference type="GO" id="GO:0008061">
    <property type="term" value="F:chitin binding"/>
    <property type="evidence" value="ECO:0007669"/>
    <property type="project" value="InterPro"/>
</dbReference>
<dbReference type="SMART" id="SM00495">
    <property type="entry name" value="ChtBD3"/>
    <property type="match status" value="2"/>
</dbReference>
<dbReference type="Gene3D" id="2.10.10.20">
    <property type="entry name" value="Carbohydrate-binding module superfamily 5/12"/>
    <property type="match status" value="2"/>
</dbReference>
<keyword evidence="8" id="KW-0732">Signal</keyword>
<dbReference type="SMART" id="SM00636">
    <property type="entry name" value="Glyco_18"/>
    <property type="match status" value="1"/>
</dbReference>
<gene>
    <name evidence="10" type="ORF">DY023_11635</name>
</gene>
<evidence type="ECO:0000256" key="8">
    <source>
        <dbReference type="SAM" id="SignalP"/>
    </source>
</evidence>
<evidence type="ECO:0000313" key="10">
    <source>
        <dbReference type="EMBL" id="REJ04903.1"/>
    </source>
</evidence>
<reference evidence="10 11" key="1">
    <citation type="submission" date="2018-08" db="EMBL/GenBank/DDBJ databases">
        <title>Isolation, diversity and antifungal activity of Actinobacteria from cow dung.</title>
        <authorList>
            <person name="Ling L."/>
        </authorList>
    </citation>
    <scope>NUCLEOTIDE SEQUENCE [LARGE SCALE GENOMIC DNA]</scope>
    <source>
        <strain evidence="10 11">NEAU-LLE</strain>
    </source>
</reference>
<dbReference type="InterPro" id="IPR050314">
    <property type="entry name" value="Glycosyl_Hydrlase_18"/>
</dbReference>
<evidence type="ECO:0000256" key="7">
    <source>
        <dbReference type="RuleBase" id="RU000489"/>
    </source>
</evidence>
<protein>
    <recommendedName>
        <fullName evidence="2">chitinase</fullName>
        <ecNumber evidence="2">3.2.1.14</ecNumber>
    </recommendedName>
</protein>
<name>A0A371NS57_9MICO</name>
<sequence length="605" mass="64040">MPPASDAAVRRRRLAPAVILGSLALAATALPVTAAAADDAPEVSVTSDTVPGTTTINGYRNVGYYGQWMANDAATSLKTLFTEGAHSGTLTHLNYSFGNVAGSQEALDTARAAGVQGLDGVKPYTCFISDGVAAGAGQTETAGEAKTDFVRAYTAEESVLGIADTKQQKLAGAMNQVAQLKRINPDLRVLVSLGGWSWSKSFSKAVATPESRTALVQSCIDIYLDGNLPVIDGRGGPGAAAGLFDGFDLDWEWPGAPDWAQEVGNAVDPVNDRANFLAFVQELRAALDAREADTGREYEISAFLPASPGVITAGGWNDPELWENLDFGNLQGYDLWGTWDPRTGHQGNVYGDPEHNWGLGLDTIVATYKNAGIPAAKLNLGLAAYGQGWRDADPQPWQQSGGGITGGTRTWDQLQSAGLSYTHERTADGAFNATYGYNAETREWFSLDDPTAVTEKTKWAIAQGLGGVDYWQIAGDAKGELSQTGADALRAATPGPVAGAEKTVCAATPIWNARTTYGAGDRVTLDGKVFEALWYAKGTMPGAMKNSPWQTEVDCAVDPAAGQPWFADHVYEAGDVVVYDGVRYTARWWTRGDAPGGKHSPWAAG</sequence>
<dbReference type="PANTHER" id="PTHR11177">
    <property type="entry name" value="CHITINASE"/>
    <property type="match status" value="1"/>
</dbReference>
<accession>A0A371NS57</accession>
<dbReference type="RefSeq" id="WP_116242509.1">
    <property type="nucleotide sequence ID" value="NZ_QUAB01000044.1"/>
</dbReference>
<dbReference type="InterPro" id="IPR017853">
    <property type="entry name" value="GH"/>
</dbReference>
<evidence type="ECO:0000256" key="3">
    <source>
        <dbReference type="ARBA" id="ARBA00022801"/>
    </source>
</evidence>
<dbReference type="InterPro" id="IPR001223">
    <property type="entry name" value="Glyco_hydro18_cat"/>
</dbReference>
<evidence type="ECO:0000256" key="5">
    <source>
        <dbReference type="ARBA" id="ARBA00023277"/>
    </source>
</evidence>
<dbReference type="CDD" id="cd12215">
    <property type="entry name" value="ChiC_BD"/>
    <property type="match status" value="2"/>
</dbReference>
<feature type="signal peptide" evidence="8">
    <location>
        <begin position="1"/>
        <end position="36"/>
    </location>
</feature>
<keyword evidence="4" id="KW-0146">Chitin degradation</keyword>
<evidence type="ECO:0000259" key="9">
    <source>
        <dbReference type="PROSITE" id="PS51910"/>
    </source>
</evidence>
<dbReference type="GO" id="GO:0008843">
    <property type="term" value="F:endochitinase activity"/>
    <property type="evidence" value="ECO:0007669"/>
    <property type="project" value="UniProtKB-EC"/>
</dbReference>
<evidence type="ECO:0000256" key="6">
    <source>
        <dbReference type="ARBA" id="ARBA00023295"/>
    </source>
</evidence>
<dbReference type="SUPFAM" id="SSF51055">
    <property type="entry name" value="Carbohydrate binding domain"/>
    <property type="match status" value="2"/>
</dbReference>
<dbReference type="AlphaFoldDB" id="A0A371NS57"/>
<dbReference type="PANTHER" id="PTHR11177:SF317">
    <property type="entry name" value="CHITINASE 12-RELATED"/>
    <property type="match status" value="1"/>
</dbReference>
<evidence type="ECO:0000256" key="4">
    <source>
        <dbReference type="ARBA" id="ARBA00023024"/>
    </source>
</evidence>
<dbReference type="PROSITE" id="PS01095">
    <property type="entry name" value="GH18_1"/>
    <property type="match status" value="1"/>
</dbReference>
<organism evidence="10 11">
    <name type="scientific">Microbacterium bovistercoris</name>
    <dbReference type="NCBI Taxonomy" id="2293570"/>
    <lineage>
        <taxon>Bacteria</taxon>
        <taxon>Bacillati</taxon>
        <taxon>Actinomycetota</taxon>
        <taxon>Actinomycetes</taxon>
        <taxon>Micrococcales</taxon>
        <taxon>Microbacteriaceae</taxon>
        <taxon>Microbacterium</taxon>
    </lineage>
</organism>
<evidence type="ECO:0000256" key="1">
    <source>
        <dbReference type="ARBA" id="ARBA00000822"/>
    </source>
</evidence>
<evidence type="ECO:0000256" key="2">
    <source>
        <dbReference type="ARBA" id="ARBA00012729"/>
    </source>
</evidence>
<keyword evidence="3 7" id="KW-0378">Hydrolase</keyword>
<dbReference type="InterPro" id="IPR011583">
    <property type="entry name" value="Chitinase_II/V-like_cat"/>
</dbReference>
<dbReference type="GO" id="GO:0006032">
    <property type="term" value="P:chitin catabolic process"/>
    <property type="evidence" value="ECO:0007669"/>
    <property type="project" value="UniProtKB-KW"/>
</dbReference>
<dbReference type="EMBL" id="QUAB01000044">
    <property type="protein sequence ID" value="REJ04903.1"/>
    <property type="molecule type" value="Genomic_DNA"/>
</dbReference>
<dbReference type="EC" id="3.2.1.14" evidence="2"/>
<keyword evidence="11" id="KW-1185">Reference proteome</keyword>
<dbReference type="GO" id="GO:0030246">
    <property type="term" value="F:carbohydrate binding"/>
    <property type="evidence" value="ECO:0007669"/>
    <property type="project" value="InterPro"/>
</dbReference>
<dbReference type="GO" id="GO:0005975">
    <property type="term" value="P:carbohydrate metabolic process"/>
    <property type="evidence" value="ECO:0007669"/>
    <property type="project" value="InterPro"/>
</dbReference>
<dbReference type="InterPro" id="IPR029070">
    <property type="entry name" value="Chitinase_insertion_sf"/>
</dbReference>
<proteinExistence type="predicted"/>
<dbReference type="SUPFAM" id="SSF51445">
    <property type="entry name" value="(Trans)glycosidases"/>
    <property type="match status" value="1"/>
</dbReference>
<dbReference type="OrthoDB" id="99456at2"/>
<dbReference type="GO" id="GO:0005576">
    <property type="term" value="C:extracellular region"/>
    <property type="evidence" value="ECO:0007669"/>
    <property type="project" value="InterPro"/>
</dbReference>
<dbReference type="Pfam" id="PF00704">
    <property type="entry name" value="Glyco_hydro_18"/>
    <property type="match status" value="1"/>
</dbReference>
<dbReference type="InterPro" id="IPR003610">
    <property type="entry name" value="CBM5/12"/>
</dbReference>